<gene>
    <name evidence="1" type="ORF">NCTC1935_00095</name>
</gene>
<dbReference type="AlphaFoldDB" id="A0A449G5Y4"/>
<dbReference type="EMBL" id="CAACYE010000003">
    <property type="protein sequence ID" value="VFA81070.1"/>
    <property type="molecule type" value="Genomic_DNA"/>
</dbReference>
<dbReference type="RefSeq" id="WP_212735061.1">
    <property type="nucleotide sequence ID" value="NZ_CAACYE020000005.1"/>
</dbReference>
<sequence length="267" mass="30026">MASTTAPDIDLDSEGVYPLAGDLTVTVTPHARYSYPHADGEWQDSGTRLCITDWWSGGRAVRSRRDAAPRENRLVWTGGDAHRVMHVAGAERIYCVESVYDAATAWAILADTARAHLVYDRLIRERRERAATALEKARADFDRLSREAKFQGRDRLLGEAERVYRWGYVPEEDLKAVLSDDDVATVVRRAAEFEGTPLYLAVEHVAERIGVDAATIRSYRHRGLLPVPDMELSDRAGWMWDTIEAWVRSRRGQGWAAGTTADEAGRR</sequence>
<organism evidence="1">
    <name type="scientific">Nocardia farcinica</name>
    <dbReference type="NCBI Taxonomy" id="37329"/>
    <lineage>
        <taxon>Bacteria</taxon>
        <taxon>Bacillati</taxon>
        <taxon>Actinomycetota</taxon>
        <taxon>Actinomycetes</taxon>
        <taxon>Mycobacteriales</taxon>
        <taxon>Nocardiaceae</taxon>
        <taxon>Nocardia</taxon>
    </lineage>
</organism>
<accession>A0A449G5Y4</accession>
<proteinExistence type="predicted"/>
<evidence type="ECO:0000313" key="1">
    <source>
        <dbReference type="EMBL" id="VFA81070.1"/>
    </source>
</evidence>
<name>A0A449G5Y4_NOCFR</name>
<protein>
    <submittedName>
        <fullName evidence="1">Uncharacterized protein</fullName>
    </submittedName>
</protein>
<reference evidence="1" key="1">
    <citation type="submission" date="2019-02" db="EMBL/GenBank/DDBJ databases">
        <authorList>
            <consortium name="Pathogen Informatics"/>
        </authorList>
    </citation>
    <scope>NUCLEOTIDE SEQUENCE</scope>
    <source>
        <strain evidence="1">3012STDY6733949</strain>
    </source>
</reference>